<proteinExistence type="inferred from homology"/>
<dbReference type="PANTHER" id="PTHR43776">
    <property type="entry name" value="TRANSPORT ATP-BINDING PROTEIN"/>
    <property type="match status" value="1"/>
</dbReference>
<dbReference type="SUPFAM" id="SSF52540">
    <property type="entry name" value="P-loop containing nucleoside triphosphate hydrolases"/>
    <property type="match status" value="2"/>
</dbReference>
<feature type="domain" description="ABC transporter" evidence="5">
    <location>
        <begin position="262"/>
        <end position="497"/>
    </location>
</feature>
<dbReference type="Proteomes" id="UP000611554">
    <property type="component" value="Unassembled WGS sequence"/>
</dbReference>
<dbReference type="PROSITE" id="PS00211">
    <property type="entry name" value="ABC_TRANSPORTER_1"/>
    <property type="match status" value="1"/>
</dbReference>
<comment type="similarity">
    <text evidence="1">Belongs to the ABC transporter superfamily.</text>
</comment>
<reference evidence="7" key="1">
    <citation type="journal article" date="2019" name="Int. J. Syst. Evol. Microbiol.">
        <title>The Global Catalogue of Microorganisms (GCM) 10K type strain sequencing project: providing services to taxonomists for standard genome sequencing and annotation.</title>
        <authorList>
            <consortium name="The Broad Institute Genomics Platform"/>
            <consortium name="The Broad Institute Genome Sequencing Center for Infectious Disease"/>
            <person name="Wu L."/>
            <person name="Ma J."/>
        </authorList>
    </citation>
    <scope>NUCLEOTIDE SEQUENCE [LARGE SCALE GENOMIC DNA]</scope>
    <source>
        <strain evidence="7">JCM 3115</strain>
    </source>
</reference>
<evidence type="ECO:0000256" key="4">
    <source>
        <dbReference type="ARBA" id="ARBA00022840"/>
    </source>
</evidence>
<gene>
    <name evidence="6" type="ORF">GCM10010140_54670</name>
</gene>
<keyword evidence="7" id="KW-1185">Reference proteome</keyword>
<evidence type="ECO:0000313" key="6">
    <source>
        <dbReference type="EMBL" id="GGQ17485.1"/>
    </source>
</evidence>
<protein>
    <submittedName>
        <fullName evidence="6">ABC transporter ATP-binding protein</fullName>
    </submittedName>
</protein>
<dbReference type="Gene3D" id="3.40.50.300">
    <property type="entry name" value="P-loop containing nucleotide triphosphate hydrolases"/>
    <property type="match status" value="2"/>
</dbReference>
<dbReference type="SMART" id="SM00382">
    <property type="entry name" value="AAA"/>
    <property type="match status" value="2"/>
</dbReference>
<accession>A0ABQ2R9W8</accession>
<evidence type="ECO:0000256" key="1">
    <source>
        <dbReference type="ARBA" id="ARBA00005417"/>
    </source>
</evidence>
<keyword evidence="4 6" id="KW-0067">ATP-binding</keyword>
<dbReference type="Pfam" id="PF00005">
    <property type="entry name" value="ABC_tran"/>
    <property type="match status" value="2"/>
</dbReference>
<dbReference type="InterPro" id="IPR003439">
    <property type="entry name" value="ABC_transporter-like_ATP-bd"/>
</dbReference>
<sequence length="497" mass="52644">MTDVIDPARQGSPVIDVVDLRAEPILHGVSFQVPAGQVLAIVGASGSGKTTTALALLGEHPPGVAVTGAVTVAGQRITAARPPTPGTVGFIPQHPSSVLNPVRRIGAVLREIATRHGTSVEAALRRASLPSDRAFLRRYPHQLSGGQQQRLAVAQALLGDPAVIVADEPTTGQDTATRDEVVRELSELARQGITIVLLSHDLDIVRTLAGQVVVLRDGQVVEAGPTDSVLADPREKYTRELVAAQPGVDDVTTRTVEAGPRLETTGLTARHGRATVLREVSVRAAAGECLAVVGRSGSGKTTLARCIAGLHRPQSGSVRLDGRELTRRTRKDLAAVQYVFQDARASFDPHRTVLDQVARTAVRLRDMSTEQARTAALEILAEVGLPADAMRRRPGGLSGGELQRCALARALLAEPSVLICDEITSGLDTLTRATVLDHLQRLTRRRHLTLIMISHDLGVVARIADHVVVIHDGQVTGHGPAAVVLSPFAAGKRENAL</sequence>
<dbReference type="InterPro" id="IPR017871">
    <property type="entry name" value="ABC_transporter-like_CS"/>
</dbReference>
<dbReference type="InterPro" id="IPR050319">
    <property type="entry name" value="ABC_transp_ATP-bind"/>
</dbReference>
<evidence type="ECO:0000256" key="3">
    <source>
        <dbReference type="ARBA" id="ARBA00022741"/>
    </source>
</evidence>
<dbReference type="PROSITE" id="PS50893">
    <property type="entry name" value="ABC_TRANSPORTER_2"/>
    <property type="match status" value="2"/>
</dbReference>
<dbReference type="GO" id="GO:0005524">
    <property type="term" value="F:ATP binding"/>
    <property type="evidence" value="ECO:0007669"/>
    <property type="project" value="UniProtKB-KW"/>
</dbReference>
<keyword evidence="3" id="KW-0547">Nucleotide-binding</keyword>
<feature type="domain" description="ABC transporter" evidence="5">
    <location>
        <begin position="9"/>
        <end position="242"/>
    </location>
</feature>
<keyword evidence="2" id="KW-0813">Transport</keyword>
<dbReference type="InterPro" id="IPR027417">
    <property type="entry name" value="P-loop_NTPase"/>
</dbReference>
<dbReference type="CDD" id="cd03257">
    <property type="entry name" value="ABC_NikE_OppD_transporters"/>
    <property type="match status" value="2"/>
</dbReference>
<dbReference type="PANTHER" id="PTHR43776:SF7">
    <property type="entry name" value="D,D-DIPEPTIDE TRANSPORT ATP-BINDING PROTEIN DDPF-RELATED"/>
    <property type="match status" value="1"/>
</dbReference>
<evidence type="ECO:0000259" key="5">
    <source>
        <dbReference type="PROSITE" id="PS50893"/>
    </source>
</evidence>
<evidence type="ECO:0000313" key="7">
    <source>
        <dbReference type="Proteomes" id="UP000611554"/>
    </source>
</evidence>
<dbReference type="InterPro" id="IPR003593">
    <property type="entry name" value="AAA+_ATPase"/>
</dbReference>
<organism evidence="6 7">
    <name type="scientific">Streptosporangium pseudovulgare</name>
    <dbReference type="NCBI Taxonomy" id="35765"/>
    <lineage>
        <taxon>Bacteria</taxon>
        <taxon>Bacillati</taxon>
        <taxon>Actinomycetota</taxon>
        <taxon>Actinomycetes</taxon>
        <taxon>Streptosporangiales</taxon>
        <taxon>Streptosporangiaceae</taxon>
        <taxon>Streptosporangium</taxon>
    </lineage>
</organism>
<dbReference type="EMBL" id="BMQJ01000015">
    <property type="protein sequence ID" value="GGQ17485.1"/>
    <property type="molecule type" value="Genomic_DNA"/>
</dbReference>
<comment type="caution">
    <text evidence="6">The sequence shown here is derived from an EMBL/GenBank/DDBJ whole genome shotgun (WGS) entry which is preliminary data.</text>
</comment>
<evidence type="ECO:0000256" key="2">
    <source>
        <dbReference type="ARBA" id="ARBA00022448"/>
    </source>
</evidence>
<dbReference type="RefSeq" id="WP_229811681.1">
    <property type="nucleotide sequence ID" value="NZ_BMQJ01000015.1"/>
</dbReference>
<name>A0ABQ2R9W8_9ACTN</name>